<feature type="transmembrane region" description="Helical" evidence="1">
    <location>
        <begin position="386"/>
        <end position="406"/>
    </location>
</feature>
<proteinExistence type="predicted"/>
<feature type="transmembrane region" description="Helical" evidence="1">
    <location>
        <begin position="483"/>
        <end position="501"/>
    </location>
</feature>
<name>A0A5D8QCM8_9THEO</name>
<keyword evidence="1" id="KW-1133">Transmembrane helix</keyword>
<feature type="transmembrane region" description="Helical" evidence="1">
    <location>
        <begin position="598"/>
        <end position="617"/>
    </location>
</feature>
<keyword evidence="1" id="KW-0812">Transmembrane</keyword>
<dbReference type="RefSeq" id="WP_149545956.1">
    <property type="nucleotide sequence ID" value="NZ_VTPS01000018.1"/>
</dbReference>
<dbReference type="Pfam" id="PF18949">
    <property type="entry name" value="DUF5693"/>
    <property type="match status" value="1"/>
</dbReference>
<keyword evidence="1" id="KW-0472">Membrane</keyword>
<feature type="transmembrane region" description="Helical" evidence="1">
    <location>
        <begin position="573"/>
        <end position="591"/>
    </location>
</feature>
<feature type="transmembrane region" description="Helical" evidence="1">
    <location>
        <begin position="412"/>
        <end position="429"/>
    </location>
</feature>
<evidence type="ECO:0000256" key="1">
    <source>
        <dbReference type="SAM" id="Phobius"/>
    </source>
</evidence>
<dbReference type="InterPro" id="IPR043748">
    <property type="entry name" value="DUF5693"/>
</dbReference>
<comment type="caution">
    <text evidence="2">The sequence shown here is derived from an EMBL/GenBank/DDBJ whole genome shotgun (WGS) entry which is preliminary data.</text>
</comment>
<sequence length="661" mass="74034">MRNRIFIGIIILSCVVALYAGYGRYTVESGYKNVEITGDLDALKAMADYAGMDTEELISKYKAEGMNSIAVNEVRLKVLQSEGKLSYMTRTDAAALGITSGNLALKRILASAEGFLPDSTVILTGDRSVYEFLAKNLTKRYDGVVYSTDGEYYAIAVNKPIKNLETDGLGFDTRDFELVKASGLIPVARIENYEGLRDRDIDEYINMLKSYGIDQVVFGGDEVLGNEEKIDYAGKRFKEEGIAFGIIELPVDKDYETQEGMSRFAKRAGYNAFKLFSLSEKEMAAYDKIEMADKWYRAVIDRNVRMIYVRPEIRADKPGVYNVNFYGDTIAVFKGYMDDIGEKIGKIVPFKEYHVPRILQVVIGLGVVAGSVMLLDTLIPLSDMMAHLLMVLGTLITIGTLYSRFFDLGVKALALASSVVFPSLAMAYIMRVCEKKQGSFISYTVVNFVKASLISAVGALYIASIMADSKYLLKLDFFRGVKVSFVAPVVYFLVLYFVRYFRKDLNLRDKIAYILNLNVKVWYVVIAVVAAVVAFIYISRTGNNPAVGVSDLELQFRSLLEHTLVARPREKEFLVGYPALILMLGFVYQGFKKEWSFVWGIFASIGQLSLVNTFSHLRAPLGISIERTIYGMVLGIIIGFVYFVVARYILGYLKRKWGVGV</sequence>
<keyword evidence="3" id="KW-1185">Reference proteome</keyword>
<dbReference type="AlphaFoldDB" id="A0A5D8QCM8"/>
<protein>
    <submittedName>
        <fullName evidence="2">Uncharacterized protein</fullName>
    </submittedName>
</protein>
<gene>
    <name evidence="2" type="ORF">FWJ32_10740</name>
</gene>
<dbReference type="EMBL" id="VTPS01000018">
    <property type="protein sequence ID" value="TZE81088.1"/>
    <property type="molecule type" value="Genomic_DNA"/>
</dbReference>
<feature type="transmembrane region" description="Helical" evidence="1">
    <location>
        <begin position="358"/>
        <end position="379"/>
    </location>
</feature>
<evidence type="ECO:0000313" key="2">
    <source>
        <dbReference type="EMBL" id="TZE81088.1"/>
    </source>
</evidence>
<feature type="transmembrane region" description="Helical" evidence="1">
    <location>
        <begin position="629"/>
        <end position="650"/>
    </location>
</feature>
<dbReference type="Proteomes" id="UP000322976">
    <property type="component" value="Unassembled WGS sequence"/>
</dbReference>
<feature type="transmembrane region" description="Helical" evidence="1">
    <location>
        <begin position="521"/>
        <end position="538"/>
    </location>
</feature>
<accession>A0A5D8QCM8</accession>
<reference evidence="2 3" key="1">
    <citation type="submission" date="2019-08" db="EMBL/GenBank/DDBJ databases">
        <title>Calorimonas adulescens gen. nov., sp. nov., an anaerobic thermophilic bacterium from Sakhalin hot spring.</title>
        <authorList>
            <person name="Khomyakova M.A."/>
            <person name="Merkel A.Y."/>
            <person name="Novikov A."/>
            <person name="Bonch-Osmolovskaya E.A."/>
            <person name="Slobodkin A.I."/>
        </authorList>
    </citation>
    <scope>NUCLEOTIDE SEQUENCE [LARGE SCALE GENOMIC DNA]</scope>
    <source>
        <strain evidence="2 3">A05MB</strain>
    </source>
</reference>
<feature type="transmembrane region" description="Helical" evidence="1">
    <location>
        <begin position="441"/>
        <end position="463"/>
    </location>
</feature>
<evidence type="ECO:0000313" key="3">
    <source>
        <dbReference type="Proteomes" id="UP000322976"/>
    </source>
</evidence>
<organism evidence="2 3">
    <name type="scientific">Calorimonas adulescens</name>
    <dbReference type="NCBI Taxonomy" id="2606906"/>
    <lineage>
        <taxon>Bacteria</taxon>
        <taxon>Bacillati</taxon>
        <taxon>Bacillota</taxon>
        <taxon>Clostridia</taxon>
        <taxon>Thermoanaerobacterales</taxon>
        <taxon>Thermoanaerobacteraceae</taxon>
        <taxon>Calorimonas</taxon>
    </lineage>
</organism>